<dbReference type="CDD" id="cd01823">
    <property type="entry name" value="SEST_like"/>
    <property type="match status" value="1"/>
</dbReference>
<name>A0A6H0XNV4_9PEZI</name>
<dbReference type="GO" id="GO:0016788">
    <property type="term" value="F:hydrolase activity, acting on ester bonds"/>
    <property type="evidence" value="ECO:0007669"/>
    <property type="project" value="InterPro"/>
</dbReference>
<dbReference type="Gene3D" id="3.40.50.1110">
    <property type="entry name" value="SGNH hydrolase"/>
    <property type="match status" value="1"/>
</dbReference>
<gene>
    <name evidence="3" type="ORF">AMS68_001825</name>
</gene>
<keyword evidence="1" id="KW-0732">Signal</keyword>
<reference evidence="3 4" key="1">
    <citation type="journal article" date="2016" name="Sci. Rep.">
        <title>Peltaster fructicola genome reveals evolution from an invasive phytopathogen to an ectophytic parasite.</title>
        <authorList>
            <person name="Xu C."/>
            <person name="Chen H."/>
            <person name="Gleason M.L."/>
            <person name="Xu J.R."/>
            <person name="Liu H."/>
            <person name="Zhang R."/>
            <person name="Sun G."/>
        </authorList>
    </citation>
    <scope>NUCLEOTIDE SEQUENCE [LARGE SCALE GENOMIC DNA]</scope>
    <source>
        <strain evidence="3 4">LNHT1506</strain>
    </source>
</reference>
<dbReference type="InterPro" id="IPR037460">
    <property type="entry name" value="SEST-like"/>
</dbReference>
<evidence type="ECO:0000256" key="1">
    <source>
        <dbReference type="SAM" id="SignalP"/>
    </source>
</evidence>
<accession>A0A6H0XNV4</accession>
<dbReference type="AlphaFoldDB" id="A0A6H0XNV4"/>
<protein>
    <recommendedName>
        <fullName evidence="2">Fibronectin type-III domain-containing protein</fullName>
    </recommendedName>
</protein>
<dbReference type="InterPro" id="IPR036116">
    <property type="entry name" value="FN3_sf"/>
</dbReference>
<keyword evidence="4" id="KW-1185">Reference proteome</keyword>
<dbReference type="Pfam" id="PF12138">
    <property type="entry name" value="Spherulin4"/>
    <property type="match status" value="1"/>
</dbReference>
<dbReference type="SUPFAM" id="SSF52266">
    <property type="entry name" value="SGNH hydrolase"/>
    <property type="match status" value="1"/>
</dbReference>
<dbReference type="Pfam" id="PF00041">
    <property type="entry name" value="fn3"/>
    <property type="match status" value="1"/>
</dbReference>
<dbReference type="PANTHER" id="PTHR35040">
    <property type="match status" value="1"/>
</dbReference>
<feature type="signal peptide" evidence="1">
    <location>
        <begin position="1"/>
        <end position="21"/>
    </location>
</feature>
<dbReference type="SUPFAM" id="SSF49265">
    <property type="entry name" value="Fibronectin type III"/>
    <property type="match status" value="1"/>
</dbReference>
<organism evidence="3 4">
    <name type="scientific">Peltaster fructicola</name>
    <dbReference type="NCBI Taxonomy" id="286661"/>
    <lineage>
        <taxon>Eukaryota</taxon>
        <taxon>Fungi</taxon>
        <taxon>Dikarya</taxon>
        <taxon>Ascomycota</taxon>
        <taxon>Pezizomycotina</taxon>
        <taxon>Dothideomycetes</taxon>
        <taxon>Dothideomycetes incertae sedis</taxon>
        <taxon>Peltaster</taxon>
    </lineage>
</organism>
<dbReference type="EMBL" id="CP051139">
    <property type="protein sequence ID" value="QIW96307.1"/>
    <property type="molecule type" value="Genomic_DNA"/>
</dbReference>
<dbReference type="PROSITE" id="PS50853">
    <property type="entry name" value="FN3"/>
    <property type="match status" value="1"/>
</dbReference>
<feature type="chain" id="PRO_5026352049" description="Fibronectin type-III domain-containing protein" evidence="1">
    <location>
        <begin position="22"/>
        <end position="1028"/>
    </location>
</feature>
<evidence type="ECO:0000313" key="4">
    <source>
        <dbReference type="Proteomes" id="UP000503462"/>
    </source>
</evidence>
<dbReference type="PANTHER" id="PTHR35040:SF7">
    <property type="entry name" value="FIBRONECTIN TYPE-III DOMAIN-CONTAINING PROTEIN-RELATED"/>
    <property type="match status" value="1"/>
</dbReference>
<feature type="domain" description="Fibronectin type-III" evidence="2">
    <location>
        <begin position="784"/>
        <end position="870"/>
    </location>
</feature>
<evidence type="ECO:0000313" key="3">
    <source>
        <dbReference type="EMBL" id="QIW96307.1"/>
    </source>
</evidence>
<dbReference type="InterPro" id="IPR013783">
    <property type="entry name" value="Ig-like_fold"/>
</dbReference>
<dbReference type="Proteomes" id="UP000503462">
    <property type="component" value="Chromosome 1"/>
</dbReference>
<dbReference type="InterPro" id="IPR036514">
    <property type="entry name" value="SGNH_hydro_sf"/>
</dbReference>
<dbReference type="OrthoDB" id="21678at2759"/>
<proteinExistence type="predicted"/>
<dbReference type="CDD" id="cd00063">
    <property type="entry name" value="FN3"/>
    <property type="match status" value="1"/>
</dbReference>
<evidence type="ECO:0000259" key="2">
    <source>
        <dbReference type="PROSITE" id="PS50853"/>
    </source>
</evidence>
<sequence length="1028" mass="112694">MRKQMTVVYAWSVVAIIAAHGAVLPPPPGSVLSHELTLQPSYIHNYTSLHQSLARDSTDDGDDDEDLSDLVLSTPVGRLAALGDSYSAGIGAGDRLGSFFAGLDDTSDFSCSRYDHSYPYLLSQDLRLGDLAKRNFQFLSCSGAVSKDVIEKQLPRLEGNQDVILLSAGGNDVELVNILNQCVFQWTVFRPDQAILGTIASLTEKFDWAKNFDWSTLSRGCEGQLQITEALIQDPSFQQKIERVIAGARLKLASGGVIYYTGYAKFFSETLDSTCDTVSWSTWIYKLWDMFGEEAFLTLAHRQKMNYLVDLVNTKLASLQINLTPCLTILKRAAVANSGPDVVFVDYDPYVGQFHGRFCEAGVDESTVESTTRAGLMFYELNTWDPFGSSPWKRSERTTSNTTMEGQVNIFALITLEADKDAQLKHDAAATNDKTISDSVSNSKDIGVPTNIMPDGYGRVFHPTILLHEIIADLIVYHLRDKAVQLAGHSAIPESLTFSSCPLPTKHTSNTTGSDNQQIAIASYINPIADPAAWDRLIAYDSTKVPVLVANVLNGPDAQINTAWKGVIDRAVASGKKVIAYVRTGYLGVSQQRFTTRLGSTDLADWVDQIEQDVEKWYELYGDAIGGIFFDEGWNDCGPNNIYADLYAFINRNTKRRHPGAFTVLNPGATMPECFDATMDALMTFESSYEQYTQHYTPNNWIPSDSRKIWHIVYNVPQSEIGHIAQLAKDRHAGLLQITDRTLPNPYDKLPDDAYLQTIFGYVPGGKPNVAQAGSYPPSAQAGAPGNLQVVSSEYTSAKLSWSAAPNANGYRVYVNERVVDELPSTMTSVTVGMLKPGTSGYGFKVTSLSDGGNESPPSNVVSADTTPLPGGRNLVNMKQSANGTYDLLEVDILIPAAFERIFICTPDGRTPAIGWGVRWSDTLTRWCPFMVEGQNWYKKIGNNGDWSWDLVQTGTPGIDGYHRTWGVPPGTRASLKDPSIPGSLLTPNIPSTAEATWIIQTEGYSPLTNVFVPCPGVGASDDPGRYC</sequence>
<dbReference type="SMART" id="SM00060">
    <property type="entry name" value="FN3"/>
    <property type="match status" value="1"/>
</dbReference>
<dbReference type="InterPro" id="IPR021986">
    <property type="entry name" value="Spherulin4"/>
</dbReference>
<dbReference type="InterPro" id="IPR003961">
    <property type="entry name" value="FN3_dom"/>
</dbReference>
<dbReference type="Gene3D" id="2.60.40.10">
    <property type="entry name" value="Immunoglobulins"/>
    <property type="match status" value="1"/>
</dbReference>